<dbReference type="OrthoDB" id="10263226at2759"/>
<accession>G2XF73</accession>
<dbReference type="GO" id="GO:0030983">
    <property type="term" value="F:mismatched DNA binding"/>
    <property type="evidence" value="ECO:0007669"/>
    <property type="project" value="InterPro"/>
</dbReference>
<evidence type="ECO:0000256" key="2">
    <source>
        <dbReference type="ARBA" id="ARBA00022763"/>
    </source>
</evidence>
<dbReference type="InParanoid" id="G2XF73"/>
<dbReference type="InterPro" id="IPR036890">
    <property type="entry name" value="HATPase_C_sf"/>
</dbReference>
<feature type="compositionally biased region" description="Polar residues" evidence="3">
    <location>
        <begin position="742"/>
        <end position="751"/>
    </location>
</feature>
<comment type="similarity">
    <text evidence="1">Belongs to the DNA mismatch repair MutL/HexB family.</text>
</comment>
<dbReference type="OMA" id="CKEMYLP"/>
<dbReference type="HOGENOM" id="CLU_011171_0_0_1"/>
<dbReference type="GO" id="GO:0032389">
    <property type="term" value="C:MutLalpha complex"/>
    <property type="evidence" value="ECO:0007669"/>
    <property type="project" value="TreeGrafter"/>
</dbReference>
<dbReference type="STRING" id="498257.G2XF73"/>
<dbReference type="Proteomes" id="UP000001611">
    <property type="component" value="Chromosome 1"/>
</dbReference>
<dbReference type="InterPro" id="IPR020568">
    <property type="entry name" value="Ribosomal_Su5_D2-typ_SF"/>
</dbReference>
<dbReference type="InterPro" id="IPR014721">
    <property type="entry name" value="Ribsml_uS5_D2-typ_fold_subgr"/>
</dbReference>
<evidence type="ECO:0000313" key="6">
    <source>
        <dbReference type="Proteomes" id="UP000001611"/>
    </source>
</evidence>
<dbReference type="InterPro" id="IPR013507">
    <property type="entry name" value="DNA_mismatch_S5_2-like"/>
</dbReference>
<dbReference type="GO" id="GO:0140664">
    <property type="term" value="F:ATP-dependent DNA damage sensor activity"/>
    <property type="evidence" value="ECO:0007669"/>
    <property type="project" value="InterPro"/>
</dbReference>
<gene>
    <name evidence="5" type="ORF">VDAG_08805</name>
</gene>
<dbReference type="PANTHER" id="PTHR10073">
    <property type="entry name" value="DNA MISMATCH REPAIR PROTEIN MLH, PMS, MUTL"/>
    <property type="match status" value="1"/>
</dbReference>
<dbReference type="eggNOG" id="KOG1978">
    <property type="taxonomic scope" value="Eukaryota"/>
</dbReference>
<feature type="compositionally biased region" description="Polar residues" evidence="3">
    <location>
        <begin position="680"/>
        <end position="689"/>
    </location>
</feature>
<dbReference type="PANTHER" id="PTHR10073:SF41">
    <property type="entry name" value="MISMATCH REPAIR PROTEIN, PUTATIVE (AFU_ORTHOLOGUE AFUA_8G05820)-RELATED"/>
    <property type="match status" value="1"/>
</dbReference>
<dbReference type="GO" id="GO:0061982">
    <property type="term" value="P:meiosis I cell cycle process"/>
    <property type="evidence" value="ECO:0007669"/>
    <property type="project" value="UniProtKB-ARBA"/>
</dbReference>
<feature type="region of interest" description="Disordered" evidence="3">
    <location>
        <begin position="479"/>
        <end position="500"/>
    </location>
</feature>
<dbReference type="Pfam" id="PF13589">
    <property type="entry name" value="HATPase_c_3"/>
    <property type="match status" value="1"/>
</dbReference>
<dbReference type="SMART" id="SM01340">
    <property type="entry name" value="DNA_mis_repair"/>
    <property type="match status" value="1"/>
</dbReference>
<organism evidence="5 6">
    <name type="scientific">Verticillium dahliae (strain VdLs.17 / ATCC MYA-4575 / FGSC 10137)</name>
    <name type="common">Verticillium wilt</name>
    <dbReference type="NCBI Taxonomy" id="498257"/>
    <lineage>
        <taxon>Eukaryota</taxon>
        <taxon>Fungi</taxon>
        <taxon>Dikarya</taxon>
        <taxon>Ascomycota</taxon>
        <taxon>Pezizomycotina</taxon>
        <taxon>Sordariomycetes</taxon>
        <taxon>Hypocreomycetidae</taxon>
        <taxon>Glomerellales</taxon>
        <taxon>Plectosphaerellaceae</taxon>
        <taxon>Verticillium</taxon>
    </lineage>
</organism>
<dbReference type="FunFam" id="3.30.565.10:FF:000017">
    <property type="entry name" value="PMS1 homolog 1, mismatch repair system component"/>
    <property type="match status" value="1"/>
</dbReference>
<feature type="compositionally biased region" description="Basic and acidic residues" evidence="3">
    <location>
        <begin position="691"/>
        <end position="706"/>
    </location>
</feature>
<sequence>MSITRLPDAATRQLCATLVLVSPSSAVKELLDNALDAGATAVEVLISANTLGKIQVRDNGHGIAPEDIKCVGRPGHTSKLRTFEELRFKGGQTLGFRGNALSSAACVSQVIITTRTAQDKVASSFILGSSSADSAVPKTVSAPVGTTVELNNLYSDFPVRRKVFFKEAPKSIASIKTLLQAYALARPETKLTFKVLGDEKSAWSYAPRERPNPREAALQMFGVSLANQYVERTISTELLDSTASTTVPPNKRENNESGLDSITIRALVPKLDADHANIAGKGAYVSVDSRPMGRDRGIFKKLVKIINNFFQTASNCTTKDLFLYVDIKCAAGIYDLNISPAKDEVAFMSEQTVLDLINNLCLDLYTPHEDSRDNKSPNQTECSRYSPMLVLSQKNTRERLGASYNNLRTPESSLLADEYEMDLEDHERLQQAVDSTLPNASGTLPKGCSGAAVVIDDGKSLDSNFVELNMNSRASVPVVSGTDPAFEDENPAREQNSRTISNNHRACQIPLRYTQVNTARTRTLSGEGKHSMLTLSSWDDEDSQTQGSTANFPNIGLRTPWTIAKAAATCFPAERAVCDVHDNEGRLSQAMSGTRNGTRVEAPAIHNLATDKGYVSPLLQQDLGVGRIDPVSNRCHSPYSLIQSANGSKTDVAAEARRTCIPSDQDPDVPLSLTKRNDRNQLSYLQSPEASPREPRSYHERMHLDSPRLTLGNLEKSPRPDLNRLPRTPLATMSSRKPAITRHSNSLQPPQEVTRGSEARGCTSPRWGHHTSQSRRNDELSHEHTHSRRDVRDFMRILDGETSCNSDTEMLFEGHHREETDTPQGMEVPQSLRRVSLPRGRESSYHCRASNHAVARHNSGGSGLRQTLPQRARNSVMMEADPRRYLVKRQRSMALSGRKTPRRLQSDRLPLETTTENAASLQLQAKALNLEALAQDITDLEPVDSYLTQGDIEFGLPRTQAEKAYIEHRLREVVADWLQCAYGTEMQLELNL</sequence>
<dbReference type="AlphaFoldDB" id="G2XF73"/>
<dbReference type="GO" id="GO:0006298">
    <property type="term" value="P:mismatch repair"/>
    <property type="evidence" value="ECO:0007669"/>
    <property type="project" value="InterPro"/>
</dbReference>
<dbReference type="RefSeq" id="XP_009649417.1">
    <property type="nucleotide sequence ID" value="XM_009651122.1"/>
</dbReference>
<keyword evidence="6" id="KW-1185">Reference proteome</keyword>
<feature type="region of interest" description="Disordered" evidence="3">
    <location>
        <begin position="659"/>
        <end position="788"/>
    </location>
</feature>
<proteinExistence type="inferred from homology"/>
<dbReference type="SUPFAM" id="SSF55874">
    <property type="entry name" value="ATPase domain of HSP90 chaperone/DNA topoisomerase II/histidine kinase"/>
    <property type="match status" value="1"/>
</dbReference>
<dbReference type="Gene3D" id="3.30.565.10">
    <property type="entry name" value="Histidine kinase-like ATPase, C-terminal domain"/>
    <property type="match status" value="1"/>
</dbReference>
<dbReference type="Gene3D" id="3.30.230.10">
    <property type="match status" value="1"/>
</dbReference>
<dbReference type="KEGG" id="vda:VDAG_08805"/>
<dbReference type="InterPro" id="IPR002099">
    <property type="entry name" value="MutL/Mlh/PMS"/>
</dbReference>
<dbReference type="EMBL" id="DS572716">
    <property type="protein sequence ID" value="EGY18471.1"/>
    <property type="molecule type" value="Genomic_DNA"/>
</dbReference>
<evidence type="ECO:0000256" key="1">
    <source>
        <dbReference type="ARBA" id="ARBA00006082"/>
    </source>
</evidence>
<dbReference type="InterPro" id="IPR038973">
    <property type="entry name" value="MutL/Mlh/Pms-like"/>
</dbReference>
<evidence type="ECO:0000259" key="4">
    <source>
        <dbReference type="SMART" id="SM01340"/>
    </source>
</evidence>
<reference evidence="5 6" key="1">
    <citation type="submission" date="2008-03" db="EMBL/GenBank/DDBJ databases">
        <title>The Genome Sequence of Verticillium dahliae VdLs.17.</title>
        <authorList>
            <consortium name="The Broad Institute Genome Sequencing Platform"/>
            <person name="Ma L.-J.J."/>
            <person name="Klosterman S.J."/>
            <person name="Subbarao K."/>
            <person name="Dobinson K."/>
            <person name="Veronese P."/>
            <person name="Kang S."/>
            <person name="Gold S.E."/>
            <person name="Young S."/>
            <person name="Jaffe D."/>
            <person name="Gnerre S."/>
            <person name="Berlin A."/>
            <person name="Heiman D."/>
            <person name="Hepburn T."/>
            <person name="Sykes S."/>
            <person name="Alvarado L."/>
            <person name="Kodira C.D."/>
            <person name="Lander E."/>
            <person name="Galagan J."/>
            <person name="Nusbaum C."/>
            <person name="Birren B."/>
        </authorList>
    </citation>
    <scope>NUCLEOTIDE SEQUENCE [LARGE SCALE GENOMIC DNA]</scope>
    <source>
        <strain evidence="6">VdLs.17 / ATCC MYA-4575 / FGSC 10137</strain>
    </source>
</reference>
<dbReference type="GeneID" id="20710268"/>
<dbReference type="SUPFAM" id="SSF54211">
    <property type="entry name" value="Ribosomal protein S5 domain 2-like"/>
    <property type="match status" value="1"/>
</dbReference>
<dbReference type="GO" id="GO:0016887">
    <property type="term" value="F:ATP hydrolysis activity"/>
    <property type="evidence" value="ECO:0007669"/>
    <property type="project" value="InterPro"/>
</dbReference>
<evidence type="ECO:0000313" key="5">
    <source>
        <dbReference type="EMBL" id="EGY18471.1"/>
    </source>
</evidence>
<feature type="domain" description="DNA mismatch repair protein S5" evidence="4">
    <location>
        <begin position="217"/>
        <end position="366"/>
    </location>
</feature>
<evidence type="ECO:0000256" key="3">
    <source>
        <dbReference type="SAM" id="MobiDB-lite"/>
    </source>
</evidence>
<dbReference type="NCBIfam" id="TIGR00585">
    <property type="entry name" value="mutl"/>
    <property type="match status" value="1"/>
</dbReference>
<dbReference type="GO" id="GO:0005524">
    <property type="term" value="F:ATP binding"/>
    <property type="evidence" value="ECO:0007669"/>
    <property type="project" value="InterPro"/>
</dbReference>
<name>G2XF73_VERDV</name>
<protein>
    <submittedName>
        <fullName evidence="5">DNA mismatch repair protein mutL</fullName>
    </submittedName>
</protein>
<keyword evidence="2" id="KW-0227">DNA damage</keyword>
<feature type="compositionally biased region" description="Basic and acidic residues" evidence="3">
    <location>
        <begin position="775"/>
        <end position="788"/>
    </location>
</feature>